<dbReference type="AlphaFoldDB" id="A0A1M4DVI2"/>
<proteinExistence type="predicted"/>
<sequence length="58" mass="6253">MTRGQKVFSLIVAGIMFALAVTALAFDVEGIAWFITWYVLIVSAITFASTAILLTADN</sequence>
<keyword evidence="1" id="KW-1133">Transmembrane helix</keyword>
<name>A0A1M4DVI2_9ACTN</name>
<organism evidence="2">
    <name type="scientific">Nonomuraea gerenzanensis</name>
    <dbReference type="NCBI Taxonomy" id="93944"/>
    <lineage>
        <taxon>Bacteria</taxon>
        <taxon>Bacillati</taxon>
        <taxon>Actinomycetota</taxon>
        <taxon>Actinomycetes</taxon>
        <taxon>Streptosporangiales</taxon>
        <taxon>Streptosporangiaceae</taxon>
        <taxon>Nonomuraea</taxon>
    </lineage>
</organism>
<accession>A0A1M4DVI2</accession>
<evidence type="ECO:0000313" key="2">
    <source>
        <dbReference type="EMBL" id="SBO90587.1"/>
    </source>
</evidence>
<reference evidence="2" key="1">
    <citation type="submission" date="2016-04" db="EMBL/GenBank/DDBJ databases">
        <authorList>
            <person name="Evans L.H."/>
            <person name="Alamgir A."/>
            <person name="Owens N."/>
            <person name="Weber N.D."/>
            <person name="Virtaneva K."/>
            <person name="Barbian K."/>
            <person name="Babar A."/>
            <person name="Rosenke K."/>
        </authorList>
    </citation>
    <scope>NUCLEOTIDE SEQUENCE</scope>
    <source>
        <strain evidence="2">Nono1</strain>
    </source>
</reference>
<dbReference type="EMBL" id="LT559118">
    <property type="protein sequence ID" value="SBO90587.1"/>
    <property type="molecule type" value="Genomic_DNA"/>
</dbReference>
<protein>
    <submittedName>
        <fullName evidence="2">Uncharacterized protein</fullName>
    </submittedName>
</protein>
<evidence type="ECO:0000256" key="1">
    <source>
        <dbReference type="SAM" id="Phobius"/>
    </source>
</evidence>
<feature type="transmembrane region" description="Helical" evidence="1">
    <location>
        <begin position="32"/>
        <end position="56"/>
    </location>
</feature>
<dbReference type="RefSeq" id="WP_225270024.1">
    <property type="nucleotide sequence ID" value="NZ_CP084058.1"/>
</dbReference>
<gene>
    <name evidence="2" type="ORF">BN4615_P101</name>
</gene>
<keyword evidence="1" id="KW-0472">Membrane</keyword>
<keyword evidence="1" id="KW-0812">Transmembrane</keyword>
<feature type="transmembrane region" description="Helical" evidence="1">
    <location>
        <begin position="7"/>
        <end position="26"/>
    </location>
</feature>